<name>A0AAV6NUP2_9ROSI</name>
<accession>A0AAV6NUP2</accession>
<organism evidence="1 2">
    <name type="scientific">Cucurbita argyrosperma subsp. sororia</name>
    <dbReference type="NCBI Taxonomy" id="37648"/>
    <lineage>
        <taxon>Eukaryota</taxon>
        <taxon>Viridiplantae</taxon>
        <taxon>Streptophyta</taxon>
        <taxon>Embryophyta</taxon>
        <taxon>Tracheophyta</taxon>
        <taxon>Spermatophyta</taxon>
        <taxon>Magnoliopsida</taxon>
        <taxon>eudicotyledons</taxon>
        <taxon>Gunneridae</taxon>
        <taxon>Pentapetalae</taxon>
        <taxon>rosids</taxon>
        <taxon>fabids</taxon>
        <taxon>Cucurbitales</taxon>
        <taxon>Cucurbitaceae</taxon>
        <taxon>Cucurbiteae</taxon>
        <taxon>Cucurbita</taxon>
    </lineage>
</organism>
<proteinExistence type="predicted"/>
<comment type="caution">
    <text evidence="1">The sequence shown here is derived from an EMBL/GenBank/DDBJ whole genome shotgun (WGS) entry which is preliminary data.</text>
</comment>
<reference evidence="1 2" key="1">
    <citation type="journal article" date="2021" name="Hortic Res">
        <title>The domestication of Cucurbita argyrosperma as revealed by the genome of its wild relative.</title>
        <authorList>
            <person name="Barrera-Redondo J."/>
            <person name="Sanchez-de la Vega G."/>
            <person name="Aguirre-Liguori J.A."/>
            <person name="Castellanos-Morales G."/>
            <person name="Gutierrez-Guerrero Y.T."/>
            <person name="Aguirre-Dugua X."/>
            <person name="Aguirre-Planter E."/>
            <person name="Tenaillon M.I."/>
            <person name="Lira-Saade R."/>
            <person name="Eguiarte L.E."/>
        </authorList>
    </citation>
    <scope>NUCLEOTIDE SEQUENCE [LARGE SCALE GENOMIC DNA]</scope>
    <source>
        <strain evidence="1">JBR-2021</strain>
    </source>
</reference>
<keyword evidence="2" id="KW-1185">Reference proteome</keyword>
<gene>
    <name evidence="1" type="ORF">SDJN03_07047</name>
</gene>
<dbReference type="Proteomes" id="UP000685013">
    <property type="component" value="Chromosome 4"/>
</dbReference>
<evidence type="ECO:0008006" key="3">
    <source>
        <dbReference type="Google" id="ProtNLM"/>
    </source>
</evidence>
<feature type="non-terminal residue" evidence="1">
    <location>
        <position position="1"/>
    </location>
</feature>
<evidence type="ECO:0000313" key="2">
    <source>
        <dbReference type="Proteomes" id="UP000685013"/>
    </source>
</evidence>
<sequence length="85" mass="9221">MTKLMGFNIEIVHKPGKENRAADGLSRLPQTLECTAISVAGVMNLKLILDQQQIDPTLVAMRNKLNEGTEAPVAIVASYLRTNTG</sequence>
<dbReference type="AlphaFoldDB" id="A0AAV6NUP2"/>
<protein>
    <recommendedName>
        <fullName evidence="3">Reverse transcriptase</fullName>
    </recommendedName>
</protein>
<evidence type="ECO:0000313" key="1">
    <source>
        <dbReference type="EMBL" id="KAG6601814.1"/>
    </source>
</evidence>
<dbReference type="EMBL" id="JAGKQH010000004">
    <property type="protein sequence ID" value="KAG6601814.1"/>
    <property type="molecule type" value="Genomic_DNA"/>
</dbReference>